<accession>A0A2G8SA22</accession>
<keyword evidence="2" id="KW-0812">Transmembrane</keyword>
<reference evidence="3 4" key="1">
    <citation type="journal article" date="2015" name="Sci. Rep.">
        <title>Chromosome-level genome map provides insights into diverse defense mechanisms in the medicinal fungus Ganoderma sinense.</title>
        <authorList>
            <person name="Zhu Y."/>
            <person name="Xu J."/>
            <person name="Sun C."/>
            <person name="Zhou S."/>
            <person name="Xu H."/>
            <person name="Nelson D.R."/>
            <person name="Qian J."/>
            <person name="Song J."/>
            <person name="Luo H."/>
            <person name="Xiang L."/>
            <person name="Li Y."/>
            <person name="Xu Z."/>
            <person name="Ji A."/>
            <person name="Wang L."/>
            <person name="Lu S."/>
            <person name="Hayward A."/>
            <person name="Sun W."/>
            <person name="Li X."/>
            <person name="Schwartz D.C."/>
            <person name="Wang Y."/>
            <person name="Chen S."/>
        </authorList>
    </citation>
    <scope>NUCLEOTIDE SEQUENCE [LARGE SCALE GENOMIC DNA]</scope>
    <source>
        <strain evidence="3 4">ZZ0214-1</strain>
    </source>
</reference>
<dbReference type="Proteomes" id="UP000230002">
    <property type="component" value="Unassembled WGS sequence"/>
</dbReference>
<name>A0A2G8SA22_9APHY</name>
<proteinExistence type="predicted"/>
<gene>
    <name evidence="3" type="ORF">GSI_07288</name>
</gene>
<feature type="transmembrane region" description="Helical" evidence="2">
    <location>
        <begin position="403"/>
        <end position="422"/>
    </location>
</feature>
<comment type="caution">
    <text evidence="3">The sequence shown here is derived from an EMBL/GenBank/DDBJ whole genome shotgun (WGS) entry which is preliminary data.</text>
</comment>
<evidence type="ECO:0000313" key="4">
    <source>
        <dbReference type="Proteomes" id="UP000230002"/>
    </source>
</evidence>
<dbReference type="OrthoDB" id="2758403at2759"/>
<dbReference type="AlphaFoldDB" id="A0A2G8SA22"/>
<dbReference type="EMBL" id="AYKW01000014">
    <property type="protein sequence ID" value="PIL30587.1"/>
    <property type="molecule type" value="Genomic_DNA"/>
</dbReference>
<sequence length="483" mass="53555">MSRKRRATSLLQETIETREDGSLGSHQGNLTAKPALQSCPTLPLELEHMIIGHLHGNLVALKAASLVCKDWTKAARRHLFHTVELAGVNQLLRFSADVPLIPDIRESVQVLEIRGEGDQLMAAPQPLPTYVNFVVDTVASMPRLLELHFVSAPMVFKPFAINPPRRSSLRFLAFTMRNCSPEDFQCMLHIVGLFSDISSLIFSMIDPMNVDGQAMPSPEKLLQAGVLPSYGPVKLRCLEIMGINHHWLPLLLCTLRHVGALRDRTLAMHLWPNMVRNSDMAVEAASATRTSLEGYGAFFGGLGPALRLLDVDLLYPIAAAREQLNGNLFTILGLSACTNLQWLSLYLDVPNDLDDAQVILASTLRAYTEILATTHFPALNFVALHLIADGATDEDELFYDLDWSLLTSALLGLPALFRFVIYMRCNRPRAPMGGRYLQDLMPLHRAGKFILIHAKEDASGQQAIPVLHPESRDRGILLAEGRQ</sequence>
<keyword evidence="4" id="KW-1185">Reference proteome</keyword>
<organism evidence="3 4">
    <name type="scientific">Ganoderma sinense ZZ0214-1</name>
    <dbReference type="NCBI Taxonomy" id="1077348"/>
    <lineage>
        <taxon>Eukaryota</taxon>
        <taxon>Fungi</taxon>
        <taxon>Dikarya</taxon>
        <taxon>Basidiomycota</taxon>
        <taxon>Agaricomycotina</taxon>
        <taxon>Agaricomycetes</taxon>
        <taxon>Polyporales</taxon>
        <taxon>Polyporaceae</taxon>
        <taxon>Ganoderma</taxon>
    </lineage>
</organism>
<feature type="region of interest" description="Disordered" evidence="1">
    <location>
        <begin position="1"/>
        <end position="34"/>
    </location>
</feature>
<keyword evidence="2" id="KW-0472">Membrane</keyword>
<dbReference type="STRING" id="1077348.A0A2G8SA22"/>
<evidence type="ECO:0000256" key="2">
    <source>
        <dbReference type="SAM" id="Phobius"/>
    </source>
</evidence>
<evidence type="ECO:0000256" key="1">
    <source>
        <dbReference type="SAM" id="MobiDB-lite"/>
    </source>
</evidence>
<keyword evidence="2" id="KW-1133">Transmembrane helix</keyword>
<evidence type="ECO:0008006" key="5">
    <source>
        <dbReference type="Google" id="ProtNLM"/>
    </source>
</evidence>
<evidence type="ECO:0000313" key="3">
    <source>
        <dbReference type="EMBL" id="PIL30587.1"/>
    </source>
</evidence>
<protein>
    <recommendedName>
        <fullName evidence="5">F-box domain-containing protein</fullName>
    </recommendedName>
</protein>